<organism evidence="1 2">
    <name type="scientific">Chenopodium quinoa</name>
    <name type="common">Quinoa</name>
    <dbReference type="NCBI Taxonomy" id="63459"/>
    <lineage>
        <taxon>Eukaryota</taxon>
        <taxon>Viridiplantae</taxon>
        <taxon>Streptophyta</taxon>
        <taxon>Embryophyta</taxon>
        <taxon>Tracheophyta</taxon>
        <taxon>Spermatophyta</taxon>
        <taxon>Magnoliopsida</taxon>
        <taxon>eudicotyledons</taxon>
        <taxon>Gunneridae</taxon>
        <taxon>Pentapetalae</taxon>
        <taxon>Caryophyllales</taxon>
        <taxon>Chenopodiaceae</taxon>
        <taxon>Chenopodioideae</taxon>
        <taxon>Atripliceae</taxon>
        <taxon>Chenopodium</taxon>
    </lineage>
</organism>
<dbReference type="EnsemblPlants" id="AUR62014450-RA">
    <property type="protein sequence ID" value="AUR62014450-RA:cds"/>
    <property type="gene ID" value="AUR62014450"/>
</dbReference>
<dbReference type="Gramene" id="AUR62014450-RA">
    <property type="protein sequence ID" value="AUR62014450-RA:cds"/>
    <property type="gene ID" value="AUR62014450"/>
</dbReference>
<keyword evidence="2" id="KW-1185">Reference proteome</keyword>
<name>A0A803LKF3_CHEQI</name>
<reference evidence="1" key="2">
    <citation type="submission" date="2021-03" db="UniProtKB">
        <authorList>
            <consortium name="EnsemblPlants"/>
        </authorList>
    </citation>
    <scope>IDENTIFICATION</scope>
</reference>
<protein>
    <submittedName>
        <fullName evidence="1">Uncharacterized protein</fullName>
    </submittedName>
</protein>
<accession>A0A803LKF3</accession>
<evidence type="ECO:0000313" key="1">
    <source>
        <dbReference type="EnsemblPlants" id="AUR62014450-RA:cds"/>
    </source>
</evidence>
<reference evidence="1" key="1">
    <citation type="journal article" date="2017" name="Nature">
        <title>The genome of Chenopodium quinoa.</title>
        <authorList>
            <person name="Jarvis D.E."/>
            <person name="Ho Y.S."/>
            <person name="Lightfoot D.J."/>
            <person name="Schmoeckel S.M."/>
            <person name="Li B."/>
            <person name="Borm T.J.A."/>
            <person name="Ohyanagi H."/>
            <person name="Mineta K."/>
            <person name="Michell C.T."/>
            <person name="Saber N."/>
            <person name="Kharbatia N.M."/>
            <person name="Rupper R.R."/>
            <person name="Sharp A.R."/>
            <person name="Dally N."/>
            <person name="Boughton B.A."/>
            <person name="Woo Y.H."/>
            <person name="Gao G."/>
            <person name="Schijlen E.G.W.M."/>
            <person name="Guo X."/>
            <person name="Momin A.A."/>
            <person name="Negrao S."/>
            <person name="Al-Babili S."/>
            <person name="Gehring C."/>
            <person name="Roessner U."/>
            <person name="Jung C."/>
            <person name="Murphy K."/>
            <person name="Arold S.T."/>
            <person name="Gojobori T."/>
            <person name="van der Linden C.G."/>
            <person name="van Loo E.N."/>
            <person name="Jellen E.N."/>
            <person name="Maughan P.J."/>
            <person name="Tester M."/>
        </authorList>
    </citation>
    <scope>NUCLEOTIDE SEQUENCE [LARGE SCALE GENOMIC DNA]</scope>
    <source>
        <strain evidence="1">cv. PI 614886</strain>
    </source>
</reference>
<dbReference type="Proteomes" id="UP000596660">
    <property type="component" value="Unplaced"/>
</dbReference>
<evidence type="ECO:0000313" key="2">
    <source>
        <dbReference type="Proteomes" id="UP000596660"/>
    </source>
</evidence>
<proteinExistence type="predicted"/>
<sequence length="115" mass="13101">MDSKTFQLQFFCLIYVEANNIPLLRIMSLYVEIVHRGLIEDNGVVKNSLKADWITETAGRIQQYYHGGGGVIRCDKGLWEIVYSLKFKIIGAASAKLLAIRESLSTAWERHIELN</sequence>
<dbReference type="AlphaFoldDB" id="A0A803LKF3"/>